<feature type="domain" description="Flavodoxin-like" evidence="1">
    <location>
        <begin position="3"/>
        <end position="167"/>
    </location>
</feature>
<dbReference type="PANTHER" id="PTHR38030:SF2">
    <property type="entry name" value="PROTOPORPHYRINOGEN IX DEHYDROGENASE [QUINONE]"/>
    <property type="match status" value="1"/>
</dbReference>
<dbReference type="SUPFAM" id="SSF52218">
    <property type="entry name" value="Flavoproteins"/>
    <property type="match status" value="1"/>
</dbReference>
<organism evidence="2 3">
    <name type="scientific">Candidatus Coatesbacteria bacterium RBG_13_66_14</name>
    <dbReference type="NCBI Taxonomy" id="1817816"/>
    <lineage>
        <taxon>Bacteria</taxon>
        <taxon>Candidatus Coatesiibacteriota</taxon>
    </lineage>
</organism>
<dbReference type="AlphaFoldDB" id="A0A1F5F2W0"/>
<protein>
    <recommendedName>
        <fullName evidence="1">Flavodoxin-like domain-containing protein</fullName>
    </recommendedName>
</protein>
<dbReference type="InterPro" id="IPR029039">
    <property type="entry name" value="Flavoprotein-like_sf"/>
</dbReference>
<name>A0A1F5F2W0_9BACT</name>
<sequence>MKVLIGYATGYGSTKSYAEVIAEELTLAGHGTDTLPARELRDLASYDFVVIGGSVRVGRWLGPAVKLAKWVVKAGKRHAVFFCCLSARKEEGRKQVFGEYLAKVKEKVPGLAPLDVGAFPGMANYEEYRFPVKGIMTGIAKKEGVDFSVNQDYRDLEAAREWARELARRLG</sequence>
<dbReference type="InterPro" id="IPR026816">
    <property type="entry name" value="Flavodoxin_dom"/>
</dbReference>
<proteinExistence type="predicted"/>
<evidence type="ECO:0000259" key="1">
    <source>
        <dbReference type="PROSITE" id="PS50902"/>
    </source>
</evidence>
<accession>A0A1F5F2W0</accession>
<dbReference type="STRING" id="1817816.A2Y64_06035"/>
<evidence type="ECO:0000313" key="2">
    <source>
        <dbReference type="EMBL" id="OGD73995.1"/>
    </source>
</evidence>
<dbReference type="GO" id="GO:0010181">
    <property type="term" value="F:FMN binding"/>
    <property type="evidence" value="ECO:0007669"/>
    <property type="project" value="InterPro"/>
</dbReference>
<evidence type="ECO:0000313" key="3">
    <source>
        <dbReference type="Proteomes" id="UP000177187"/>
    </source>
</evidence>
<reference evidence="2 3" key="1">
    <citation type="journal article" date="2016" name="Nat. Commun.">
        <title>Thousands of microbial genomes shed light on interconnected biogeochemical processes in an aquifer system.</title>
        <authorList>
            <person name="Anantharaman K."/>
            <person name="Brown C.T."/>
            <person name="Hug L.A."/>
            <person name="Sharon I."/>
            <person name="Castelle C.J."/>
            <person name="Probst A.J."/>
            <person name="Thomas B.C."/>
            <person name="Singh A."/>
            <person name="Wilkins M.J."/>
            <person name="Karaoz U."/>
            <person name="Brodie E.L."/>
            <person name="Williams K.H."/>
            <person name="Hubbard S.S."/>
            <person name="Banfield J.F."/>
        </authorList>
    </citation>
    <scope>NUCLEOTIDE SEQUENCE [LARGE SCALE GENOMIC DNA]</scope>
</reference>
<dbReference type="PROSITE" id="PS50902">
    <property type="entry name" value="FLAVODOXIN_LIKE"/>
    <property type="match status" value="1"/>
</dbReference>
<dbReference type="PANTHER" id="PTHR38030">
    <property type="entry name" value="PROTOPORPHYRINOGEN IX DEHYDROGENASE [MENAQUINONE]"/>
    <property type="match status" value="1"/>
</dbReference>
<comment type="caution">
    <text evidence="2">The sequence shown here is derived from an EMBL/GenBank/DDBJ whole genome shotgun (WGS) entry which is preliminary data.</text>
</comment>
<dbReference type="EMBL" id="MFAF01000109">
    <property type="protein sequence ID" value="OGD73995.1"/>
    <property type="molecule type" value="Genomic_DNA"/>
</dbReference>
<dbReference type="GO" id="GO:0006783">
    <property type="term" value="P:heme biosynthetic process"/>
    <property type="evidence" value="ECO:0007669"/>
    <property type="project" value="TreeGrafter"/>
</dbReference>
<dbReference type="Proteomes" id="UP000177187">
    <property type="component" value="Unassembled WGS sequence"/>
</dbReference>
<dbReference type="Gene3D" id="3.40.50.360">
    <property type="match status" value="1"/>
</dbReference>
<dbReference type="InterPro" id="IPR008254">
    <property type="entry name" value="Flavodoxin/NO_synth"/>
</dbReference>
<dbReference type="GO" id="GO:0070819">
    <property type="term" value="F:menaquinone-dependent protoporphyrinogen oxidase activity"/>
    <property type="evidence" value="ECO:0007669"/>
    <property type="project" value="TreeGrafter"/>
</dbReference>
<gene>
    <name evidence="2" type="ORF">A2Y64_06035</name>
</gene>
<dbReference type="InterPro" id="IPR052200">
    <property type="entry name" value="Protoporphyrinogen_IX_DH"/>
</dbReference>
<dbReference type="Pfam" id="PF12724">
    <property type="entry name" value="Flavodoxin_5"/>
    <property type="match status" value="1"/>
</dbReference>